<comment type="caution">
    <text evidence="2">The sequence shown here is derived from an EMBL/GenBank/DDBJ whole genome shotgun (WGS) entry which is preliminary data.</text>
</comment>
<evidence type="ECO:0000313" key="3">
    <source>
        <dbReference type="EMBL" id="RFA96098.1"/>
    </source>
</evidence>
<evidence type="ECO:0000256" key="1">
    <source>
        <dbReference type="SAM" id="Coils"/>
    </source>
</evidence>
<dbReference type="OrthoDB" id="25777at2157"/>
<dbReference type="RefSeq" id="WP_116421082.1">
    <property type="nucleotide sequence ID" value="NZ_NMUE01000015.1"/>
</dbReference>
<keyword evidence="1" id="KW-0175">Coiled coil</keyword>
<accession>A0A371QWG3</accession>
<evidence type="ECO:0000313" key="4">
    <source>
        <dbReference type="Proteomes" id="UP000256877"/>
    </source>
</evidence>
<name>A0A371QWG3_9CREN</name>
<sequence length="135" mass="15421">MELADLISILLSKGVEHVLSELPQLIRDKKVEKDDLMLILNYALLERLKSLDDGIKSLEKELGKRFKSLEREIGALRSDVKEMHKDLKEMHKDLRERLDLINNQLRVLNANIASTYELTSKVVAMLMAKGTPLPS</sequence>
<evidence type="ECO:0000313" key="2">
    <source>
        <dbReference type="EMBL" id="RFA94644.1"/>
    </source>
</evidence>
<dbReference type="EMBL" id="NMUE01000015">
    <property type="protein sequence ID" value="RFA96098.1"/>
    <property type="molecule type" value="Genomic_DNA"/>
</dbReference>
<organism evidence="2 4">
    <name type="scientific">Pyrobaculum aerophilum</name>
    <dbReference type="NCBI Taxonomy" id="13773"/>
    <lineage>
        <taxon>Archaea</taxon>
        <taxon>Thermoproteota</taxon>
        <taxon>Thermoprotei</taxon>
        <taxon>Thermoproteales</taxon>
        <taxon>Thermoproteaceae</taxon>
        <taxon>Pyrobaculum</taxon>
    </lineage>
</organism>
<dbReference type="AlphaFoldDB" id="A0A371QWG3"/>
<reference evidence="4 5" key="1">
    <citation type="submission" date="2017-07" db="EMBL/GenBank/DDBJ databases">
        <title>Draft genome sequence of aerobic hyperthermophilic archaea, Pyrobaculum aerophilum YKB31 and YKB32.</title>
        <authorList>
            <person name="Mochizuki T."/>
            <person name="Berliner A.J."/>
            <person name="Yoshida-Takashima Y."/>
            <person name="Takaki Y."/>
            <person name="Nunoura T."/>
            <person name="Takai K."/>
        </authorList>
    </citation>
    <scope>NUCLEOTIDE SEQUENCE [LARGE SCALE GENOMIC DNA]</scope>
    <source>
        <strain evidence="3 5">YKB31</strain>
        <strain evidence="2 4">YKB32</strain>
    </source>
</reference>
<dbReference type="Proteomes" id="UP000256877">
    <property type="component" value="Unassembled WGS sequence"/>
</dbReference>
<protein>
    <submittedName>
        <fullName evidence="2">Uncharacterized protein</fullName>
    </submittedName>
</protein>
<dbReference type="EMBL" id="NMUF01000076">
    <property type="protein sequence ID" value="RFA94644.1"/>
    <property type="molecule type" value="Genomic_DNA"/>
</dbReference>
<dbReference type="Proteomes" id="UP000257123">
    <property type="component" value="Unassembled WGS sequence"/>
</dbReference>
<gene>
    <name evidence="3" type="ORF">CGL51_06110</name>
    <name evidence="2" type="ORF">CGL52_14015</name>
</gene>
<evidence type="ECO:0000313" key="5">
    <source>
        <dbReference type="Proteomes" id="UP000257123"/>
    </source>
</evidence>
<feature type="coiled-coil region" evidence="1">
    <location>
        <begin position="66"/>
        <end position="111"/>
    </location>
</feature>
<proteinExistence type="predicted"/>